<dbReference type="SUPFAM" id="SSF46689">
    <property type="entry name" value="Homeodomain-like"/>
    <property type="match status" value="2"/>
</dbReference>
<reference evidence="9 10" key="1">
    <citation type="submission" date="2014-02" db="EMBL/GenBank/DDBJ databases">
        <title>Single nucleus genome sequencing reveals high similarity among nuclei of an endomycorrhizal fungus.</title>
        <authorList>
            <person name="Lin K."/>
            <person name="Geurts R."/>
            <person name="Zhang Z."/>
            <person name="Limpens E."/>
            <person name="Saunders D.G."/>
            <person name="Mu D."/>
            <person name="Pang E."/>
            <person name="Cao H."/>
            <person name="Cha H."/>
            <person name="Lin T."/>
            <person name="Zhou Q."/>
            <person name="Shang Y."/>
            <person name="Li Y."/>
            <person name="Ivanov S."/>
            <person name="Sharma T."/>
            <person name="Velzen R.V."/>
            <person name="Ruijter N.D."/>
            <person name="Aanen D.K."/>
            <person name="Win J."/>
            <person name="Kamoun S."/>
            <person name="Bisseling T."/>
            <person name="Huang S."/>
        </authorList>
    </citation>
    <scope>NUCLEOTIDE SEQUENCE [LARGE SCALE GENOMIC DNA]</scope>
    <source>
        <strain evidence="10">DAOM197198w</strain>
    </source>
</reference>
<dbReference type="SMART" id="SM00717">
    <property type="entry name" value="SANT"/>
    <property type="match status" value="3"/>
</dbReference>
<dbReference type="STRING" id="1432141.A0A015KU23"/>
<feature type="domain" description="Myb-like" evidence="6">
    <location>
        <begin position="246"/>
        <end position="290"/>
    </location>
</feature>
<feature type="region of interest" description="Disordered" evidence="5">
    <location>
        <begin position="54"/>
        <end position="80"/>
    </location>
</feature>
<keyword evidence="4" id="KW-0539">Nucleus</keyword>
<keyword evidence="10" id="KW-1185">Reference proteome</keyword>
<dbReference type="GO" id="GO:0001006">
    <property type="term" value="F:RNA polymerase III type 3 promoter sequence-specific DNA binding"/>
    <property type="evidence" value="ECO:0007669"/>
    <property type="project" value="TreeGrafter"/>
</dbReference>
<dbReference type="InterPro" id="IPR017930">
    <property type="entry name" value="Myb_dom"/>
</dbReference>
<keyword evidence="1" id="KW-0805">Transcription regulation</keyword>
<evidence type="ECO:0000259" key="7">
    <source>
        <dbReference type="PROSITE" id="PS51293"/>
    </source>
</evidence>
<dbReference type="PANTHER" id="PTHR46621">
    <property type="entry name" value="SNRNA-ACTIVATING PROTEIN COMPLEX SUBUNIT 4"/>
    <property type="match status" value="1"/>
</dbReference>
<dbReference type="HOGENOM" id="CLU_039656_0_0_1"/>
<feature type="domain" description="HTH myb-type" evidence="8">
    <location>
        <begin position="425"/>
        <end position="471"/>
    </location>
</feature>
<dbReference type="Gene3D" id="1.10.246.220">
    <property type="match status" value="1"/>
</dbReference>
<dbReference type="InterPro" id="IPR001005">
    <property type="entry name" value="SANT/Myb"/>
</dbReference>
<evidence type="ECO:0000259" key="8">
    <source>
        <dbReference type="PROSITE" id="PS51294"/>
    </source>
</evidence>
<evidence type="ECO:0000256" key="3">
    <source>
        <dbReference type="ARBA" id="ARBA00023163"/>
    </source>
</evidence>
<feature type="region of interest" description="Disordered" evidence="5">
    <location>
        <begin position="138"/>
        <end position="158"/>
    </location>
</feature>
<feature type="domain" description="SANT" evidence="7">
    <location>
        <begin position="425"/>
        <end position="468"/>
    </location>
</feature>
<dbReference type="GO" id="GO:0042795">
    <property type="term" value="P:snRNA transcription by RNA polymerase II"/>
    <property type="evidence" value="ECO:0007669"/>
    <property type="project" value="TreeGrafter"/>
</dbReference>
<organism evidence="9 10">
    <name type="scientific">Rhizophagus irregularis (strain DAOM 197198w)</name>
    <name type="common">Glomus intraradices</name>
    <dbReference type="NCBI Taxonomy" id="1432141"/>
    <lineage>
        <taxon>Eukaryota</taxon>
        <taxon>Fungi</taxon>
        <taxon>Fungi incertae sedis</taxon>
        <taxon>Mucoromycota</taxon>
        <taxon>Glomeromycotina</taxon>
        <taxon>Glomeromycetes</taxon>
        <taxon>Glomerales</taxon>
        <taxon>Glomeraceae</taxon>
        <taxon>Rhizophagus</taxon>
    </lineage>
</organism>
<protein>
    <submittedName>
        <fullName evidence="9">Uncharacterized protein</fullName>
    </submittedName>
</protein>
<dbReference type="PROSITE" id="PS51294">
    <property type="entry name" value="HTH_MYB"/>
    <property type="match status" value="2"/>
</dbReference>
<dbReference type="GO" id="GO:0042796">
    <property type="term" value="P:snRNA transcription by RNA polymerase III"/>
    <property type="evidence" value="ECO:0007669"/>
    <property type="project" value="TreeGrafter"/>
</dbReference>
<feature type="domain" description="HTH myb-type" evidence="8">
    <location>
        <begin position="379"/>
        <end position="419"/>
    </location>
</feature>
<comment type="caution">
    <text evidence="9">The sequence shown here is derived from an EMBL/GenBank/DDBJ whole genome shotgun (WGS) entry which is preliminary data.</text>
</comment>
<dbReference type="InterPro" id="IPR017884">
    <property type="entry name" value="SANT_dom"/>
</dbReference>
<dbReference type="AlphaFoldDB" id="A0A015KU23"/>
<accession>A0A015KU23</accession>
<evidence type="ECO:0000256" key="4">
    <source>
        <dbReference type="ARBA" id="ARBA00023242"/>
    </source>
</evidence>
<dbReference type="Proteomes" id="UP000022910">
    <property type="component" value="Unassembled WGS sequence"/>
</dbReference>
<dbReference type="SMR" id="A0A015KU23"/>
<dbReference type="Gene3D" id="1.10.10.60">
    <property type="entry name" value="Homeodomain-like"/>
    <property type="match status" value="2"/>
</dbReference>
<feature type="domain" description="Myb-like" evidence="6">
    <location>
        <begin position="380"/>
        <end position="424"/>
    </location>
</feature>
<feature type="compositionally biased region" description="Polar residues" evidence="5">
    <location>
        <begin position="138"/>
        <end position="148"/>
    </location>
</feature>
<dbReference type="InterPro" id="IPR009057">
    <property type="entry name" value="Homeodomain-like_sf"/>
</dbReference>
<dbReference type="OrthoDB" id="2143914at2759"/>
<dbReference type="Pfam" id="PF00249">
    <property type="entry name" value="Myb_DNA-binding"/>
    <property type="match status" value="2"/>
</dbReference>
<evidence type="ECO:0000256" key="2">
    <source>
        <dbReference type="ARBA" id="ARBA00023125"/>
    </source>
</evidence>
<dbReference type="GO" id="GO:0000978">
    <property type="term" value="F:RNA polymerase II cis-regulatory region sequence-specific DNA binding"/>
    <property type="evidence" value="ECO:0007669"/>
    <property type="project" value="TreeGrafter"/>
</dbReference>
<keyword evidence="3" id="KW-0804">Transcription</keyword>
<keyword evidence="2" id="KW-0238">DNA-binding</keyword>
<sequence>MLNFICSAKNGARVLSTTCNLIYGCSVKNIGLKKEVITRVAFYRSISSSLDPFGSQSFSPKTEENQLSTTRTHVNGVDPSKTDPFSVIQDAFSSDTHESSKHLKLYDNGWENNNKGVVKQSSFQRSKNMETDYIDLTQGSSTTRPSYETNRHSESFQNSYPNESKLQNNFEQQNLQLQPSAGAQKFKMSKNQKLVDAIDEHGENWEYISKEIYKGEVGPEKLEHDWDKLKSFGNFTMQQNKVYPFWTTKEMLKLIDAVKACGEDWQKISIEWFDSKRSQVSLEKKWEKIVETKNNPHVNFNRLKQADNQFRINRETVSRNNISPNPERTKLNNSDQGVRQSQLAHELGRELNLQWSNIVNLFGQQAISLEIYFNSLLDCSWTKEENSTLFAAIKKYGTDDWEKILKLLPGKSLKNIKERCSYILWEQQEVETFDKALEQYGTNWSKISEVVGSRSPGQCWSYWKITTGYDLSKPNSENGVKPETGGIQHANVFIQFPNKELLQMSFERRNTEEDFIPEKTVD</sequence>
<dbReference type="EMBL" id="JEMT01016256">
    <property type="protein sequence ID" value="EXX71109.1"/>
    <property type="molecule type" value="Genomic_DNA"/>
</dbReference>
<evidence type="ECO:0000313" key="10">
    <source>
        <dbReference type="Proteomes" id="UP000022910"/>
    </source>
</evidence>
<dbReference type="PROSITE" id="PS51293">
    <property type="entry name" value="SANT"/>
    <property type="match status" value="1"/>
</dbReference>
<evidence type="ECO:0000256" key="1">
    <source>
        <dbReference type="ARBA" id="ARBA00023015"/>
    </source>
</evidence>
<name>A0A015KU23_RHIIW</name>
<gene>
    <name evidence="9" type="ORF">RirG_081430</name>
</gene>
<evidence type="ECO:0000256" key="5">
    <source>
        <dbReference type="SAM" id="MobiDB-lite"/>
    </source>
</evidence>
<dbReference type="CDD" id="cd00167">
    <property type="entry name" value="SANT"/>
    <property type="match status" value="3"/>
</dbReference>
<dbReference type="PROSITE" id="PS50090">
    <property type="entry name" value="MYB_LIKE"/>
    <property type="match status" value="3"/>
</dbReference>
<evidence type="ECO:0000259" key="6">
    <source>
        <dbReference type="PROSITE" id="PS50090"/>
    </source>
</evidence>
<dbReference type="PANTHER" id="PTHR46621:SF1">
    <property type="entry name" value="SNRNA-ACTIVATING PROTEIN COMPLEX SUBUNIT 4"/>
    <property type="match status" value="1"/>
</dbReference>
<proteinExistence type="predicted"/>
<evidence type="ECO:0000313" key="9">
    <source>
        <dbReference type="EMBL" id="EXX71109.1"/>
    </source>
</evidence>
<feature type="compositionally biased region" description="Polar residues" evidence="5">
    <location>
        <begin position="54"/>
        <end position="73"/>
    </location>
</feature>
<dbReference type="InterPro" id="IPR051575">
    <property type="entry name" value="Myb-like_DNA-bd"/>
</dbReference>
<dbReference type="GO" id="GO:0019185">
    <property type="term" value="C:snRNA-activating protein complex"/>
    <property type="evidence" value="ECO:0007669"/>
    <property type="project" value="TreeGrafter"/>
</dbReference>
<feature type="domain" description="Myb-like" evidence="6">
    <location>
        <begin position="425"/>
        <end position="467"/>
    </location>
</feature>